<comment type="caution">
    <text evidence="1">The sequence shown here is derived from an EMBL/GenBank/DDBJ whole genome shotgun (WGS) entry which is preliminary data.</text>
</comment>
<dbReference type="Proteomes" id="UP000033616">
    <property type="component" value="Unassembled WGS sequence"/>
</dbReference>
<evidence type="ECO:0000313" key="1">
    <source>
        <dbReference type="EMBL" id="KJV57262.1"/>
    </source>
</evidence>
<dbReference type="STRING" id="1359168.OCHUTO_0090"/>
<dbReference type="GO" id="GO:0044528">
    <property type="term" value="P:regulation of mitochondrial mRNA stability"/>
    <property type="evidence" value="ECO:0007669"/>
    <property type="project" value="TreeGrafter"/>
</dbReference>
<dbReference type="GO" id="GO:0035770">
    <property type="term" value="C:ribonucleoprotein granule"/>
    <property type="evidence" value="ECO:0007669"/>
    <property type="project" value="TreeGrafter"/>
</dbReference>
<dbReference type="GO" id="GO:0003723">
    <property type="term" value="F:RNA binding"/>
    <property type="evidence" value="ECO:0007669"/>
    <property type="project" value="TreeGrafter"/>
</dbReference>
<dbReference type="SUPFAM" id="SSF48371">
    <property type="entry name" value="ARM repeat"/>
    <property type="match status" value="1"/>
</dbReference>
<sequence>MYHRPNPQYNIQAMGSIKLCQLLSREGHSLSKAVIDEIHNRALFLLQTEDLRYRHLKFDARGLATVLYQFAKLRYGISTEFINAWTNKSIDLIDEFNSQELSNALWALGRLEIHPSDDFIHAWINHATSTIDQFNSQSLSNALWALGRLEIHPSDDFIHAWINHATATINHFNP</sequence>
<dbReference type="PANTHER" id="PTHR21228">
    <property type="entry name" value="FAST LEU-RICH DOMAIN-CONTAINING"/>
    <property type="match status" value="1"/>
</dbReference>
<keyword evidence="2" id="KW-1185">Reference proteome</keyword>
<dbReference type="EMBL" id="LANP01000002">
    <property type="protein sequence ID" value="KJV57262.1"/>
    <property type="molecule type" value="Genomic_DNA"/>
</dbReference>
<keyword evidence="1" id="KW-0418">Kinase</keyword>
<proteinExistence type="predicted"/>
<dbReference type="InterPro" id="IPR016024">
    <property type="entry name" value="ARM-type_fold"/>
</dbReference>
<gene>
    <name evidence="1" type="ORF">OCHUTO_0090</name>
</gene>
<name>A0A0F3MP83_9RICK</name>
<dbReference type="PATRIC" id="fig|1359168.3.peg.456"/>
<keyword evidence="1" id="KW-0808">Transferase</keyword>
<dbReference type="AlphaFoldDB" id="A0A0F3MP83"/>
<dbReference type="PANTHER" id="PTHR21228:SF40">
    <property type="entry name" value="LD45607P"/>
    <property type="match status" value="1"/>
</dbReference>
<dbReference type="GO" id="GO:0016301">
    <property type="term" value="F:kinase activity"/>
    <property type="evidence" value="ECO:0007669"/>
    <property type="project" value="UniProtKB-KW"/>
</dbReference>
<evidence type="ECO:0000313" key="2">
    <source>
        <dbReference type="Proteomes" id="UP000033616"/>
    </source>
</evidence>
<dbReference type="RefSeq" id="WP_232296887.1">
    <property type="nucleotide sequence ID" value="NZ_LANP01000002.1"/>
</dbReference>
<reference evidence="1 2" key="1">
    <citation type="submission" date="2015-02" db="EMBL/GenBank/DDBJ databases">
        <title>Genome Sequencing of Rickettsiales.</title>
        <authorList>
            <person name="Daugherty S.C."/>
            <person name="Su Q."/>
            <person name="Abolude K."/>
            <person name="Beier-Sexton M."/>
            <person name="Carlyon J.A."/>
            <person name="Carter R."/>
            <person name="Day N.P."/>
            <person name="Dumler S.J."/>
            <person name="Dyachenko V."/>
            <person name="Godinez A."/>
            <person name="Kurtti T.J."/>
            <person name="Lichay M."/>
            <person name="Mullins K.E."/>
            <person name="Ott S."/>
            <person name="Pappas-Brown V."/>
            <person name="Paris D.H."/>
            <person name="Patel P."/>
            <person name="Richards A.L."/>
            <person name="Sadzewicz L."/>
            <person name="Sears K."/>
            <person name="Seidman D."/>
            <person name="Sengamalay N."/>
            <person name="Stenos J."/>
            <person name="Tallon L.J."/>
            <person name="Vincent G."/>
            <person name="Fraser C.M."/>
            <person name="Munderloh U."/>
            <person name="Dunning-Hotopp J.C."/>
        </authorList>
    </citation>
    <scope>NUCLEOTIDE SEQUENCE [LARGE SCALE GENOMIC DNA]</scope>
    <source>
        <strain evidence="1 2">Fuller</strain>
    </source>
</reference>
<organism evidence="1 2">
    <name type="scientific">Orientia chuto str. Dubai</name>
    <dbReference type="NCBI Taxonomy" id="1359168"/>
    <lineage>
        <taxon>Bacteria</taxon>
        <taxon>Pseudomonadati</taxon>
        <taxon>Pseudomonadota</taxon>
        <taxon>Alphaproteobacteria</taxon>
        <taxon>Rickettsiales</taxon>
        <taxon>Rickettsiaceae</taxon>
        <taxon>Rickettsieae</taxon>
        <taxon>Orientia</taxon>
    </lineage>
</organism>
<dbReference type="InterPro" id="IPR050870">
    <property type="entry name" value="FAST_kinase"/>
</dbReference>
<protein>
    <submittedName>
        <fullName evidence="1">FAST kinase-like, subdomain 1 family protein</fullName>
    </submittedName>
</protein>
<accession>A0A0F3MP83</accession>